<dbReference type="PIRSF" id="PIRSF001439">
    <property type="entry name" value="CryM"/>
    <property type="match status" value="1"/>
</dbReference>
<protein>
    <submittedName>
        <fullName evidence="1">Ornithine cyclodeaminase family protein</fullName>
    </submittedName>
</protein>
<keyword evidence="2" id="KW-1185">Reference proteome</keyword>
<reference evidence="1 2" key="1">
    <citation type="submission" date="2023-03" db="EMBL/GenBank/DDBJ databases">
        <title>Complete genome sequence of Tepidibacter sp. SWIR-1, isolated from a deep-sea hydrothermal vent.</title>
        <authorList>
            <person name="Li X."/>
        </authorList>
    </citation>
    <scope>NUCLEOTIDE SEQUENCE [LARGE SCALE GENOMIC DNA]</scope>
    <source>
        <strain evidence="1 2">SWIR-1</strain>
    </source>
</reference>
<evidence type="ECO:0000313" key="1">
    <source>
        <dbReference type="EMBL" id="WFD11141.1"/>
    </source>
</evidence>
<dbReference type="InterPro" id="IPR036291">
    <property type="entry name" value="NAD(P)-bd_dom_sf"/>
</dbReference>
<dbReference type="PANTHER" id="PTHR13812:SF19">
    <property type="entry name" value="KETIMINE REDUCTASE MU-CRYSTALLIN"/>
    <property type="match status" value="1"/>
</dbReference>
<sequence length="350" mass="38979">MFKVRVLNEEVIKQVIDMKQVVGAIEEVYRLKSNEKTEVFDMVFHEFERGVADMDIKSGHLKGEDIFGLKVVSWFKDNEDKKLPMLIGTTMVFDSKTGMPIGMLNAEYITGMRTGAAGAIGAKYLARENSADLLMVGAGHQATFQIAATLISMQNIKNVRIYDPIDSNNAKKLAESMKELLKDKFLSKYENTDLYDEISKKFNVNFEGVDDLEKAVKISDVIITATPSRKPLIKKEWVKKGTHFSCVGSDMNGKQEIDENILACARVYVDDMNQALDVGEIEIGIKNKTISKEDIICEIGDVIVGKEKGRLSEDDITVYDTTGIALQDLMTSKIVLDAAKEKNLGVVVDL</sequence>
<dbReference type="Gene3D" id="3.40.50.720">
    <property type="entry name" value="NAD(P)-binding Rossmann-like Domain"/>
    <property type="match status" value="1"/>
</dbReference>
<dbReference type="InterPro" id="IPR003462">
    <property type="entry name" value="ODC_Mu_crystall"/>
</dbReference>
<proteinExistence type="predicted"/>
<gene>
    <name evidence="1" type="ORF">P4S50_03430</name>
</gene>
<dbReference type="Proteomes" id="UP001222800">
    <property type="component" value="Chromosome"/>
</dbReference>
<organism evidence="1 2">
    <name type="scientific">Tepidibacter hydrothermalis</name>
    <dbReference type="NCBI Taxonomy" id="3036126"/>
    <lineage>
        <taxon>Bacteria</taxon>
        <taxon>Bacillati</taxon>
        <taxon>Bacillota</taxon>
        <taxon>Clostridia</taxon>
        <taxon>Peptostreptococcales</taxon>
        <taxon>Peptostreptococcaceae</taxon>
        <taxon>Tepidibacter</taxon>
    </lineage>
</organism>
<dbReference type="SUPFAM" id="SSF51735">
    <property type="entry name" value="NAD(P)-binding Rossmann-fold domains"/>
    <property type="match status" value="1"/>
</dbReference>
<dbReference type="Pfam" id="PF02423">
    <property type="entry name" value="OCD_Mu_crystall"/>
    <property type="match status" value="2"/>
</dbReference>
<dbReference type="Gene3D" id="3.30.1780.10">
    <property type="entry name" value="ornithine cyclodeaminase, domain 1"/>
    <property type="match status" value="1"/>
</dbReference>
<dbReference type="RefSeq" id="WP_277733127.1">
    <property type="nucleotide sequence ID" value="NZ_CP120733.1"/>
</dbReference>
<dbReference type="PANTHER" id="PTHR13812">
    <property type="entry name" value="KETIMINE REDUCTASE MU-CRYSTALLIN"/>
    <property type="match status" value="1"/>
</dbReference>
<name>A0ABY8EDW9_9FIRM</name>
<evidence type="ECO:0000313" key="2">
    <source>
        <dbReference type="Proteomes" id="UP001222800"/>
    </source>
</evidence>
<dbReference type="InterPro" id="IPR023401">
    <property type="entry name" value="ODC_N"/>
</dbReference>
<accession>A0ABY8EDW9</accession>
<dbReference type="EMBL" id="CP120733">
    <property type="protein sequence ID" value="WFD11141.1"/>
    <property type="molecule type" value="Genomic_DNA"/>
</dbReference>